<gene>
    <name evidence="3" type="primary">jg17629</name>
    <name evidence="3" type="ORF">PAEG_LOCUS8964</name>
</gene>
<dbReference type="OrthoDB" id="7432106at2759"/>
<keyword evidence="4" id="KW-1185">Reference proteome</keyword>
<dbReference type="Proteomes" id="UP000838756">
    <property type="component" value="Unassembled WGS sequence"/>
</dbReference>
<name>A0A8S4R1E2_9NEOP</name>
<evidence type="ECO:0000313" key="4">
    <source>
        <dbReference type="Proteomes" id="UP000838756"/>
    </source>
</evidence>
<dbReference type="PIRSF" id="PIRSF008881">
    <property type="entry name" value="Fibroin_P25"/>
    <property type="match status" value="1"/>
</dbReference>
<keyword evidence="2" id="KW-0732">Signal</keyword>
<accession>A0A8S4R1E2</accession>
<evidence type="ECO:0000256" key="2">
    <source>
        <dbReference type="SAM" id="SignalP"/>
    </source>
</evidence>
<dbReference type="AlphaFoldDB" id="A0A8S4R1E2"/>
<evidence type="ECO:0000256" key="1">
    <source>
        <dbReference type="PIRNR" id="PIRNR008881"/>
    </source>
</evidence>
<evidence type="ECO:0000313" key="3">
    <source>
        <dbReference type="EMBL" id="CAH2229513.1"/>
    </source>
</evidence>
<reference evidence="3" key="1">
    <citation type="submission" date="2022-03" db="EMBL/GenBank/DDBJ databases">
        <authorList>
            <person name="Lindestad O."/>
        </authorList>
    </citation>
    <scope>NUCLEOTIDE SEQUENCE</scope>
</reference>
<proteinExistence type="predicted"/>
<comment type="subcellular location">
    <subcellularLocation>
        <location evidence="1">Secreted</location>
    </subcellularLocation>
</comment>
<dbReference type="GO" id="GO:0005576">
    <property type="term" value="C:extracellular region"/>
    <property type="evidence" value="ECO:0007669"/>
    <property type="project" value="UniProtKB-SubCell"/>
</dbReference>
<protein>
    <recommendedName>
        <fullName evidence="1">Fibrohexamerin</fullName>
    </recommendedName>
    <alternativeName>
        <fullName evidence="1">25 kDa silk glycoprotein</fullName>
    </alternativeName>
    <alternativeName>
        <fullName evidence="1">p25</fullName>
    </alternativeName>
</protein>
<comment type="subunit">
    <text evidence="1">Silk fibroin elementary unit consists in a disulfide-linked heavy and light chain and a p25 glycoprotein in molar ratios of 6:6:1. This results in a complex of approximately 2.3 MDa.</text>
</comment>
<organism evidence="3 4">
    <name type="scientific">Pararge aegeria aegeria</name>
    <dbReference type="NCBI Taxonomy" id="348720"/>
    <lineage>
        <taxon>Eukaryota</taxon>
        <taxon>Metazoa</taxon>
        <taxon>Ecdysozoa</taxon>
        <taxon>Arthropoda</taxon>
        <taxon>Hexapoda</taxon>
        <taxon>Insecta</taxon>
        <taxon>Pterygota</taxon>
        <taxon>Neoptera</taxon>
        <taxon>Endopterygota</taxon>
        <taxon>Lepidoptera</taxon>
        <taxon>Glossata</taxon>
        <taxon>Ditrysia</taxon>
        <taxon>Papilionoidea</taxon>
        <taxon>Nymphalidae</taxon>
        <taxon>Satyrinae</taxon>
        <taxon>Satyrini</taxon>
        <taxon>Parargina</taxon>
        <taxon>Pararge</taxon>
    </lineage>
</organism>
<feature type="chain" id="PRO_5035778804" description="Fibrohexamerin" evidence="2">
    <location>
        <begin position="18"/>
        <end position="217"/>
    </location>
</feature>
<dbReference type="GO" id="GO:0005198">
    <property type="term" value="F:structural molecule activity"/>
    <property type="evidence" value="ECO:0007669"/>
    <property type="project" value="UniProtKB-UniRule"/>
</dbReference>
<comment type="caution">
    <text evidence="3">The sequence shown here is derived from an EMBL/GenBank/DDBJ whole genome shotgun (WGS) entry which is preliminary data.</text>
</comment>
<keyword evidence="1" id="KW-0737">Silk protein</keyword>
<dbReference type="EMBL" id="CAKXAJ010024723">
    <property type="protein sequence ID" value="CAH2229513.1"/>
    <property type="molecule type" value="Genomic_DNA"/>
</dbReference>
<feature type="signal peptide" evidence="2">
    <location>
        <begin position="1"/>
        <end position="17"/>
    </location>
</feature>
<dbReference type="InterPro" id="IPR009911">
    <property type="entry name" value="Fibroin_P25"/>
</dbReference>
<keyword evidence="1" id="KW-0964">Secreted</keyword>
<dbReference type="PROSITE" id="PS51257">
    <property type="entry name" value="PROKAR_LIPOPROTEIN"/>
    <property type="match status" value="1"/>
</dbReference>
<dbReference type="Pfam" id="PF07294">
    <property type="entry name" value="Fibroin_P25"/>
    <property type="match status" value="1"/>
</dbReference>
<sequence>MLLKTIILIFGLTACAAVPSSIVRPCDSIPCIARHLASQSACNPNVRGSVPSEYTIRNFRFDTPYFNATYIDNDLVIRNHDKCFVSEFYYNVATQKAVLSLDCPLLEFQSTRTVVQHYSLREDLTYNYSYHGTYPMVRLTSTMPLTQPFDMCRAFTFADVTALPRYHINVNNKRTANFLSRDETFLNIFERETFFWRGRQLARFFINSLICDFGCDF</sequence>